<dbReference type="InterPro" id="IPR000682">
    <property type="entry name" value="PCMT"/>
</dbReference>
<dbReference type="OrthoDB" id="9798496at2"/>
<dbReference type="Gene3D" id="3.40.50.150">
    <property type="entry name" value="Vaccinia Virus protein VP39"/>
    <property type="match status" value="1"/>
</dbReference>
<reference evidence="4 5" key="1">
    <citation type="journal article" date="2016" name="Int. J. Syst. Evol. Microbiol.">
        <title>Arsenicitalea aurantiaca gen. nov., sp. nov., a new member of the family Hyphomicrobiaceae, isolated from high-arsenic sediment.</title>
        <authorList>
            <person name="Mu Y."/>
            <person name="Zhou L."/>
            <person name="Zeng X.C."/>
            <person name="Liu L."/>
            <person name="Pan Y."/>
            <person name="Chen X."/>
            <person name="Wang J."/>
            <person name="Li S."/>
            <person name="Li W.J."/>
            <person name="Wang Y."/>
        </authorList>
    </citation>
    <scope>NUCLEOTIDE SEQUENCE [LARGE SCALE GENOMIC DNA]</scope>
    <source>
        <strain evidence="4 5">42-50</strain>
    </source>
</reference>
<dbReference type="CDD" id="cd02440">
    <property type="entry name" value="AdoMet_MTases"/>
    <property type="match status" value="1"/>
</dbReference>
<dbReference type="GO" id="GO:0032259">
    <property type="term" value="P:methylation"/>
    <property type="evidence" value="ECO:0007669"/>
    <property type="project" value="UniProtKB-KW"/>
</dbReference>
<evidence type="ECO:0000256" key="1">
    <source>
        <dbReference type="ARBA" id="ARBA00005369"/>
    </source>
</evidence>
<name>A0A433XF35_9HYPH</name>
<comment type="caution">
    <text evidence="4">The sequence shown here is derived from an EMBL/GenBank/DDBJ whole genome shotgun (WGS) entry which is preliminary data.</text>
</comment>
<dbReference type="GO" id="GO:0004719">
    <property type="term" value="F:protein-L-isoaspartate (D-aspartate) O-methyltransferase activity"/>
    <property type="evidence" value="ECO:0007669"/>
    <property type="project" value="InterPro"/>
</dbReference>
<evidence type="ECO:0000256" key="2">
    <source>
        <dbReference type="ARBA" id="ARBA00013346"/>
    </source>
</evidence>
<dbReference type="InterPro" id="IPR029063">
    <property type="entry name" value="SAM-dependent_MTases_sf"/>
</dbReference>
<proteinExistence type="inferred from homology"/>
<protein>
    <recommendedName>
        <fullName evidence="2">Protein-L-isoaspartate O-methyltransferase</fullName>
    </recommendedName>
    <alternativeName>
        <fullName evidence="3">Protein L-isoaspartyl methyltransferase</fullName>
    </alternativeName>
</protein>
<dbReference type="AlphaFoldDB" id="A0A433XF35"/>
<keyword evidence="4" id="KW-0489">Methyltransferase</keyword>
<dbReference type="Proteomes" id="UP000281547">
    <property type="component" value="Unassembled WGS sequence"/>
</dbReference>
<dbReference type="RefSeq" id="WP_127187627.1">
    <property type="nucleotide sequence ID" value="NZ_RZNJ01000002.1"/>
</dbReference>
<dbReference type="PANTHER" id="PTHR11579">
    <property type="entry name" value="PROTEIN-L-ISOASPARTATE O-METHYLTRANSFERASE"/>
    <property type="match status" value="1"/>
</dbReference>
<comment type="similarity">
    <text evidence="1">Belongs to the methyltransferase superfamily. L-isoaspartyl/D-aspartyl protein methyltransferase family.</text>
</comment>
<dbReference type="EMBL" id="RZNJ01000002">
    <property type="protein sequence ID" value="RUT32670.1"/>
    <property type="molecule type" value="Genomic_DNA"/>
</dbReference>
<gene>
    <name evidence="4" type="ORF">EMQ25_05865</name>
</gene>
<sequence length="219" mass="22901">MVDFEHARRVMVDTQLRPGGITDRRVLAAMGRVPREVFVPEARRELAYIDDLQALDADTGPRALPAPAALAKLLQLAEIRSTDRVLDVACGTGYSTAVVSALGQEVVGLEPDTALADQAREAIGLLGLGNARIVAGWLDALAGEEPFDVVVVGAAAGQLPQELFDLIAPGGRLVAVVQDGVASAASLHVKSASGVAAREAFNLYLPPIGELGRAAEFVF</sequence>
<evidence type="ECO:0000313" key="4">
    <source>
        <dbReference type="EMBL" id="RUT32670.1"/>
    </source>
</evidence>
<accession>A0A433XF35</accession>
<dbReference type="Pfam" id="PF01135">
    <property type="entry name" value="PCMT"/>
    <property type="match status" value="1"/>
</dbReference>
<dbReference type="PANTHER" id="PTHR11579:SF18">
    <property type="entry name" value="PROTEIN-L-ISOASPARTATE O-METHYLTRANSFERASE"/>
    <property type="match status" value="1"/>
</dbReference>
<organism evidence="4 5">
    <name type="scientific">Arsenicitalea aurantiaca</name>
    <dbReference type="NCBI Taxonomy" id="1783274"/>
    <lineage>
        <taxon>Bacteria</taxon>
        <taxon>Pseudomonadati</taxon>
        <taxon>Pseudomonadota</taxon>
        <taxon>Alphaproteobacteria</taxon>
        <taxon>Hyphomicrobiales</taxon>
        <taxon>Devosiaceae</taxon>
        <taxon>Arsenicitalea</taxon>
    </lineage>
</organism>
<keyword evidence="5" id="KW-1185">Reference proteome</keyword>
<dbReference type="GO" id="GO:0005737">
    <property type="term" value="C:cytoplasm"/>
    <property type="evidence" value="ECO:0007669"/>
    <property type="project" value="TreeGrafter"/>
</dbReference>
<evidence type="ECO:0000313" key="5">
    <source>
        <dbReference type="Proteomes" id="UP000281547"/>
    </source>
</evidence>
<evidence type="ECO:0000256" key="3">
    <source>
        <dbReference type="ARBA" id="ARBA00030757"/>
    </source>
</evidence>
<dbReference type="SUPFAM" id="SSF53335">
    <property type="entry name" value="S-adenosyl-L-methionine-dependent methyltransferases"/>
    <property type="match status" value="1"/>
</dbReference>
<keyword evidence="4" id="KW-0808">Transferase</keyword>